<feature type="signal peptide" evidence="4">
    <location>
        <begin position="1"/>
        <end position="28"/>
    </location>
</feature>
<accession>A0A1V2H2T9</accession>
<feature type="domain" description="Solute-binding protein family 5" evidence="5">
    <location>
        <begin position="78"/>
        <end position="419"/>
    </location>
</feature>
<keyword evidence="3 4" id="KW-0732">Signal</keyword>
<dbReference type="PANTHER" id="PTHR30290">
    <property type="entry name" value="PERIPLASMIC BINDING COMPONENT OF ABC TRANSPORTER"/>
    <property type="match status" value="1"/>
</dbReference>
<evidence type="ECO:0000313" key="6">
    <source>
        <dbReference type="EMBL" id="ONG53325.1"/>
    </source>
</evidence>
<dbReference type="Pfam" id="PF00496">
    <property type="entry name" value="SBP_bac_5"/>
    <property type="match status" value="1"/>
</dbReference>
<comment type="similarity">
    <text evidence="2">Belongs to the bacterial solute-binding protein 5 family.</text>
</comment>
<dbReference type="OrthoDB" id="9803988at2"/>
<dbReference type="Gene3D" id="3.10.105.10">
    <property type="entry name" value="Dipeptide-binding Protein, Domain 3"/>
    <property type="match status" value="1"/>
</dbReference>
<dbReference type="Gene3D" id="3.40.190.10">
    <property type="entry name" value="Periplasmic binding protein-like II"/>
    <property type="match status" value="1"/>
</dbReference>
<organism evidence="6 7">
    <name type="scientific">Teichococcus deserti</name>
    <dbReference type="NCBI Taxonomy" id="1817963"/>
    <lineage>
        <taxon>Bacteria</taxon>
        <taxon>Pseudomonadati</taxon>
        <taxon>Pseudomonadota</taxon>
        <taxon>Alphaproteobacteria</taxon>
        <taxon>Acetobacterales</taxon>
        <taxon>Roseomonadaceae</taxon>
        <taxon>Roseomonas</taxon>
    </lineage>
</organism>
<dbReference type="EMBL" id="MLCO01000104">
    <property type="protein sequence ID" value="ONG53325.1"/>
    <property type="molecule type" value="Genomic_DNA"/>
</dbReference>
<evidence type="ECO:0000256" key="4">
    <source>
        <dbReference type="SAM" id="SignalP"/>
    </source>
</evidence>
<dbReference type="AlphaFoldDB" id="A0A1V2H2T9"/>
<evidence type="ECO:0000256" key="2">
    <source>
        <dbReference type="ARBA" id="ARBA00005695"/>
    </source>
</evidence>
<dbReference type="InterPro" id="IPR039424">
    <property type="entry name" value="SBP_5"/>
</dbReference>
<dbReference type="GO" id="GO:1904680">
    <property type="term" value="F:peptide transmembrane transporter activity"/>
    <property type="evidence" value="ECO:0007669"/>
    <property type="project" value="TreeGrafter"/>
</dbReference>
<dbReference type="Gene3D" id="3.90.76.10">
    <property type="entry name" value="Dipeptide-binding Protein, Domain 1"/>
    <property type="match status" value="1"/>
</dbReference>
<reference evidence="6 7" key="1">
    <citation type="submission" date="2016-10" db="EMBL/GenBank/DDBJ databases">
        <title>Draft Genome sequence of Roseomonas sp. strain M3.</title>
        <authorList>
            <person name="Subhash Y."/>
            <person name="Lee S."/>
        </authorList>
    </citation>
    <scope>NUCLEOTIDE SEQUENCE [LARGE SCALE GENOMIC DNA]</scope>
    <source>
        <strain evidence="6 7">M3</strain>
    </source>
</reference>
<dbReference type="GO" id="GO:0015833">
    <property type="term" value="P:peptide transport"/>
    <property type="evidence" value="ECO:0007669"/>
    <property type="project" value="TreeGrafter"/>
</dbReference>
<dbReference type="InterPro" id="IPR000914">
    <property type="entry name" value="SBP_5_dom"/>
</dbReference>
<evidence type="ECO:0000259" key="5">
    <source>
        <dbReference type="Pfam" id="PF00496"/>
    </source>
</evidence>
<evidence type="ECO:0000256" key="3">
    <source>
        <dbReference type="ARBA" id="ARBA00022729"/>
    </source>
</evidence>
<dbReference type="SUPFAM" id="SSF53850">
    <property type="entry name" value="Periplasmic binding protein-like II"/>
    <property type="match status" value="1"/>
</dbReference>
<keyword evidence="7" id="KW-1185">Reference proteome</keyword>
<dbReference type="PANTHER" id="PTHR30290:SF38">
    <property type="entry name" value="D,D-DIPEPTIDE-BINDING PERIPLASMIC PROTEIN DDPA-RELATED"/>
    <property type="match status" value="1"/>
</dbReference>
<sequence length="519" mass="56862">MLSAPRIGRRPLAAALLAGAAFAGPARAAATPGKLTVAISGFPPGVEPVLFNHTATRRVVPQLFDTLIAFDHAKDMALRPALAERWERRDARALRLHLRRGVTFHDGSPFTARDVAFSLGPDHLLGPGRSGRSVAMQTLERLARVEVEDDHTVTIHAKGDDALLEQRLAAWASEIVSQRGFEAAGGWDRWAAAPIGTGPYRLVGQKLDVNVQMAAHADYWGGRPPFASIEYRIVPEVASRVAGLRSGEYDIVTDLPPDLFPEIDRQPGLQVVGGQVQNIRYLAIDATGPVLGDAGIRRALSLALDRKLFLEALWGNRVAAPNGFQFSSFGRGYIEDFPALAYDPAQARALVKAAGYAGQTISYKLLNNYYTNQVAGAQTMVEMWREVGLNVRIEMLENFSQVQKMPINGIYDSSSTAIFLDQLGHAWREFGPNGTLPKLVGIPTNAEYQALGGRLQDVYEAEERRRIIRRMLTILHDEDPPCVVLHASGQFYGKRRDVAWTPGQTLDLNFGPSNPAYAL</sequence>
<evidence type="ECO:0000256" key="1">
    <source>
        <dbReference type="ARBA" id="ARBA00004418"/>
    </source>
</evidence>
<name>A0A1V2H2T9_9PROT</name>
<comment type="caution">
    <text evidence="6">The sequence shown here is derived from an EMBL/GenBank/DDBJ whole genome shotgun (WGS) entry which is preliminary data.</text>
</comment>
<dbReference type="GO" id="GO:0030288">
    <property type="term" value="C:outer membrane-bounded periplasmic space"/>
    <property type="evidence" value="ECO:0007669"/>
    <property type="project" value="UniProtKB-ARBA"/>
</dbReference>
<feature type="chain" id="PRO_5013205791" evidence="4">
    <location>
        <begin position="29"/>
        <end position="519"/>
    </location>
</feature>
<gene>
    <name evidence="6" type="ORF">BKE38_12425</name>
</gene>
<comment type="subcellular location">
    <subcellularLocation>
        <location evidence="1">Periplasm</location>
    </subcellularLocation>
</comment>
<proteinExistence type="inferred from homology"/>
<protein>
    <submittedName>
        <fullName evidence="6">Oligopeptide ABC transpoter oligopeptide-binding protein</fullName>
    </submittedName>
</protein>
<dbReference type="RefSeq" id="WP_076957675.1">
    <property type="nucleotide sequence ID" value="NZ_MLCO01000104.1"/>
</dbReference>
<evidence type="ECO:0000313" key="7">
    <source>
        <dbReference type="Proteomes" id="UP000188879"/>
    </source>
</evidence>
<dbReference type="Proteomes" id="UP000188879">
    <property type="component" value="Unassembled WGS sequence"/>
</dbReference>
<dbReference type="GO" id="GO:0043190">
    <property type="term" value="C:ATP-binding cassette (ABC) transporter complex"/>
    <property type="evidence" value="ECO:0007669"/>
    <property type="project" value="InterPro"/>
</dbReference>